<dbReference type="Proteomes" id="UP001198565">
    <property type="component" value="Unassembled WGS sequence"/>
</dbReference>
<dbReference type="RefSeq" id="WP_222980010.1">
    <property type="nucleotide sequence ID" value="NZ_JAINVZ010000015.1"/>
</dbReference>
<feature type="region of interest" description="Disordered" evidence="1">
    <location>
        <begin position="72"/>
        <end position="117"/>
    </location>
</feature>
<evidence type="ECO:0000313" key="2">
    <source>
        <dbReference type="EMBL" id="MBY8887265.1"/>
    </source>
</evidence>
<dbReference type="EMBL" id="JAINVZ010000015">
    <property type="protein sequence ID" value="MBY8887265.1"/>
    <property type="molecule type" value="Genomic_DNA"/>
</dbReference>
<accession>A0ABS7QY45</accession>
<name>A0ABS7QY45_9ACTN</name>
<sequence length="260" mass="28142">MNPIDTMVQVHITTDGTCFIDDEFFAPPPGVSLNDAVLSHLRLEAAAAEAPIPVVIRDERANYTMAIQINADGTSQPLQGHRGTTATHTTPQAAPEPEPTPIPWGDPLPTNRPHESLPEPYRSRLEAVCASARQNCNIDAAKAADQLIGELAGRYGSTHLFTLTVGVVRGDIAWLMRDNGYGLKVWIYIARACQTLLGAAHKTTIRAVGNAVGCWRRLPSAEQLAEGNEITALLRDVPIPEAIPNLKAVHDRIRLITVTS</sequence>
<feature type="compositionally biased region" description="Pro residues" evidence="1">
    <location>
        <begin position="94"/>
        <end position="106"/>
    </location>
</feature>
<evidence type="ECO:0000256" key="1">
    <source>
        <dbReference type="SAM" id="MobiDB-lite"/>
    </source>
</evidence>
<gene>
    <name evidence="2" type="ORF">K7472_20820</name>
</gene>
<keyword evidence="3" id="KW-1185">Reference proteome</keyword>
<proteinExistence type="predicted"/>
<evidence type="ECO:0000313" key="3">
    <source>
        <dbReference type="Proteomes" id="UP001198565"/>
    </source>
</evidence>
<protein>
    <submittedName>
        <fullName evidence="2">Uncharacterized protein</fullName>
    </submittedName>
</protein>
<feature type="compositionally biased region" description="Low complexity" evidence="1">
    <location>
        <begin position="84"/>
        <end position="93"/>
    </location>
</feature>
<reference evidence="2 3" key="1">
    <citation type="submission" date="2021-08" db="EMBL/GenBank/DDBJ databases">
        <title>Streptomyces sp. PTM05 isolated from lichen.</title>
        <authorList>
            <person name="Somphong A."/>
            <person name="Phongsopitanun W."/>
            <person name="Tanasupawat S."/>
        </authorList>
    </citation>
    <scope>NUCLEOTIDE SEQUENCE [LARGE SCALE GENOMIC DNA]</scope>
    <source>
        <strain evidence="2 3">Ptm05</strain>
    </source>
</reference>
<organism evidence="2 3">
    <name type="scientific">Streptantibioticus parmotrematis</name>
    <dbReference type="NCBI Taxonomy" id="2873249"/>
    <lineage>
        <taxon>Bacteria</taxon>
        <taxon>Bacillati</taxon>
        <taxon>Actinomycetota</taxon>
        <taxon>Actinomycetes</taxon>
        <taxon>Kitasatosporales</taxon>
        <taxon>Streptomycetaceae</taxon>
        <taxon>Streptantibioticus</taxon>
    </lineage>
</organism>
<comment type="caution">
    <text evidence="2">The sequence shown here is derived from an EMBL/GenBank/DDBJ whole genome shotgun (WGS) entry which is preliminary data.</text>
</comment>